<gene>
    <name evidence="3" type="ORF">O3G_MSEX001224</name>
</gene>
<dbReference type="Pfam" id="PF15663">
    <property type="entry name" value="zf-CCCH_3"/>
    <property type="match status" value="1"/>
</dbReference>
<evidence type="ECO:0000313" key="4">
    <source>
        <dbReference type="Proteomes" id="UP000791440"/>
    </source>
</evidence>
<evidence type="ECO:0000313" key="3">
    <source>
        <dbReference type="EMBL" id="KAG6440342.1"/>
    </source>
</evidence>
<reference evidence="3" key="2">
    <citation type="submission" date="2020-12" db="EMBL/GenBank/DDBJ databases">
        <authorList>
            <person name="Kanost M."/>
        </authorList>
    </citation>
    <scope>NUCLEOTIDE SEQUENCE</scope>
</reference>
<dbReference type="PANTHER" id="PTHR15725:SF14">
    <property type="entry name" value="ZINC FINGER CCCH DOMAIN-CONTAINING PROTEIN 11A"/>
    <property type="match status" value="1"/>
</dbReference>
<name>A0A921YJJ6_MANSE</name>
<protein>
    <recommendedName>
        <fullName evidence="2">C3H1-type domain-containing protein</fullName>
    </recommendedName>
</protein>
<comment type="caution">
    <text evidence="3">The sequence shown here is derived from an EMBL/GenBank/DDBJ whole genome shotgun (WGS) entry which is preliminary data.</text>
</comment>
<dbReference type="InterPro" id="IPR000571">
    <property type="entry name" value="Znf_CCCH"/>
</dbReference>
<feature type="zinc finger region" description="C3H1-type" evidence="1">
    <location>
        <begin position="4"/>
        <end position="31"/>
    </location>
</feature>
<dbReference type="EMBL" id="JH668279">
    <property type="protein sequence ID" value="KAG6440342.1"/>
    <property type="molecule type" value="Genomic_DNA"/>
</dbReference>
<dbReference type="InterPro" id="IPR041686">
    <property type="entry name" value="Znf-CCCH_3"/>
</dbReference>
<reference evidence="3" key="1">
    <citation type="journal article" date="2016" name="Insect Biochem. Mol. Biol.">
        <title>Multifaceted biological insights from a draft genome sequence of the tobacco hornworm moth, Manduca sexta.</title>
        <authorList>
            <person name="Kanost M.R."/>
            <person name="Arrese E.L."/>
            <person name="Cao X."/>
            <person name="Chen Y.R."/>
            <person name="Chellapilla S."/>
            <person name="Goldsmith M.R."/>
            <person name="Grosse-Wilde E."/>
            <person name="Heckel D.G."/>
            <person name="Herndon N."/>
            <person name="Jiang H."/>
            <person name="Papanicolaou A."/>
            <person name="Qu J."/>
            <person name="Soulages J.L."/>
            <person name="Vogel H."/>
            <person name="Walters J."/>
            <person name="Waterhouse R.M."/>
            <person name="Ahn S.J."/>
            <person name="Almeida F.C."/>
            <person name="An C."/>
            <person name="Aqrawi P."/>
            <person name="Bretschneider A."/>
            <person name="Bryant W.B."/>
            <person name="Bucks S."/>
            <person name="Chao H."/>
            <person name="Chevignon G."/>
            <person name="Christen J.M."/>
            <person name="Clarke D.F."/>
            <person name="Dittmer N.T."/>
            <person name="Ferguson L.C.F."/>
            <person name="Garavelou S."/>
            <person name="Gordon K.H.J."/>
            <person name="Gunaratna R.T."/>
            <person name="Han Y."/>
            <person name="Hauser F."/>
            <person name="He Y."/>
            <person name="Heidel-Fischer H."/>
            <person name="Hirsh A."/>
            <person name="Hu Y."/>
            <person name="Jiang H."/>
            <person name="Kalra D."/>
            <person name="Klinner C."/>
            <person name="Konig C."/>
            <person name="Kovar C."/>
            <person name="Kroll A.R."/>
            <person name="Kuwar S.S."/>
            <person name="Lee S.L."/>
            <person name="Lehman R."/>
            <person name="Li K."/>
            <person name="Li Z."/>
            <person name="Liang H."/>
            <person name="Lovelace S."/>
            <person name="Lu Z."/>
            <person name="Mansfield J.H."/>
            <person name="McCulloch K.J."/>
            <person name="Mathew T."/>
            <person name="Morton B."/>
            <person name="Muzny D.M."/>
            <person name="Neunemann D."/>
            <person name="Ongeri F."/>
            <person name="Pauchet Y."/>
            <person name="Pu L.L."/>
            <person name="Pyrousis I."/>
            <person name="Rao X.J."/>
            <person name="Redding A."/>
            <person name="Roesel C."/>
            <person name="Sanchez-Gracia A."/>
            <person name="Schaack S."/>
            <person name="Shukla A."/>
            <person name="Tetreau G."/>
            <person name="Wang Y."/>
            <person name="Xiong G.H."/>
            <person name="Traut W."/>
            <person name="Walsh T.K."/>
            <person name="Worley K.C."/>
            <person name="Wu D."/>
            <person name="Wu W."/>
            <person name="Wu Y.Q."/>
            <person name="Zhang X."/>
            <person name="Zou Z."/>
            <person name="Zucker H."/>
            <person name="Briscoe A.D."/>
            <person name="Burmester T."/>
            <person name="Clem R.J."/>
            <person name="Feyereisen R."/>
            <person name="Grimmelikhuijzen C.J.P."/>
            <person name="Hamodrakas S.J."/>
            <person name="Hansson B.S."/>
            <person name="Huguet E."/>
            <person name="Jermiin L.S."/>
            <person name="Lan Q."/>
            <person name="Lehman H.K."/>
            <person name="Lorenzen M."/>
            <person name="Merzendorfer H."/>
            <person name="Michalopoulos I."/>
            <person name="Morton D.B."/>
            <person name="Muthukrishnan S."/>
            <person name="Oakeshott J.G."/>
            <person name="Palmer W."/>
            <person name="Park Y."/>
            <person name="Passarelli A.L."/>
            <person name="Rozas J."/>
            <person name="Schwartz L.M."/>
            <person name="Smith W."/>
            <person name="Southgate A."/>
            <person name="Vilcinskas A."/>
            <person name="Vogt R."/>
            <person name="Wang P."/>
            <person name="Werren J."/>
            <person name="Yu X.Q."/>
            <person name="Zhou J.J."/>
            <person name="Brown S.J."/>
            <person name="Scherer S.E."/>
            <person name="Richards S."/>
            <person name="Blissard G.W."/>
        </authorList>
    </citation>
    <scope>NUCLEOTIDE SEQUENCE</scope>
</reference>
<dbReference type="Proteomes" id="UP000791440">
    <property type="component" value="Unassembled WGS sequence"/>
</dbReference>
<proteinExistence type="predicted"/>
<evidence type="ECO:0000256" key="1">
    <source>
        <dbReference type="PROSITE-ProRule" id="PRU00723"/>
    </source>
</evidence>
<sequence length="227" mass="24429">MESPRKFNDCYFYYYSTCIKGDDCDFRHEPSALGCETMCTAWQQGKCLDKRCKLRHMELRKNRKQIPCYWENQPGGCRKIHCPFMHKNPDARTDGIAPSQPAPSALSKLLSVPEGAAEATMGGGVGGVGGVGGGVATVVAPAPVATPVPAPVPLLWQQQSQVVLDSAILGVQLSAGSELRRVLTPHPHQAPNPYASLPVDPLVVNFDEDCRTGGIPLYARSSLDPTG</sequence>
<evidence type="ECO:0000259" key="2">
    <source>
        <dbReference type="PROSITE" id="PS50103"/>
    </source>
</evidence>
<dbReference type="PROSITE" id="PS50103">
    <property type="entry name" value="ZF_C3H1"/>
    <property type="match status" value="1"/>
</dbReference>
<dbReference type="PANTHER" id="PTHR15725">
    <property type="entry name" value="ZN-FINGER, C-X8-C-X5-C-X3-H TYPE-CONTAINING"/>
    <property type="match status" value="1"/>
</dbReference>
<keyword evidence="1" id="KW-0862">Zinc</keyword>
<dbReference type="GO" id="GO:0008270">
    <property type="term" value="F:zinc ion binding"/>
    <property type="evidence" value="ECO:0007669"/>
    <property type="project" value="UniProtKB-KW"/>
</dbReference>
<organism evidence="3 4">
    <name type="scientific">Manduca sexta</name>
    <name type="common">Tobacco hawkmoth</name>
    <name type="synonym">Tobacco hornworm</name>
    <dbReference type="NCBI Taxonomy" id="7130"/>
    <lineage>
        <taxon>Eukaryota</taxon>
        <taxon>Metazoa</taxon>
        <taxon>Ecdysozoa</taxon>
        <taxon>Arthropoda</taxon>
        <taxon>Hexapoda</taxon>
        <taxon>Insecta</taxon>
        <taxon>Pterygota</taxon>
        <taxon>Neoptera</taxon>
        <taxon>Endopterygota</taxon>
        <taxon>Lepidoptera</taxon>
        <taxon>Glossata</taxon>
        <taxon>Ditrysia</taxon>
        <taxon>Bombycoidea</taxon>
        <taxon>Sphingidae</taxon>
        <taxon>Sphinginae</taxon>
        <taxon>Sphingini</taxon>
        <taxon>Manduca</taxon>
    </lineage>
</organism>
<accession>A0A921YJJ6</accession>
<feature type="domain" description="C3H1-type" evidence="2">
    <location>
        <begin position="4"/>
        <end position="31"/>
    </location>
</feature>
<keyword evidence="4" id="KW-1185">Reference proteome</keyword>
<keyword evidence="1" id="KW-0479">Metal-binding</keyword>
<dbReference type="AlphaFoldDB" id="A0A921YJJ6"/>
<keyword evidence="1" id="KW-0863">Zinc-finger</keyword>